<sequence length="115" mass="13221">MEKFLLLIREDMEQLKQMPQQEFDECIRVMTIWVEELAQTDNYVAAEPLMTEGRYVSRDNIISDGPFIEAKEAISGYFIIRAENLDQAASIAQSCPQIIANKCFIEVRPIMETGE</sequence>
<protein>
    <recommendedName>
        <fullName evidence="2">YCII-related domain-containing protein</fullName>
    </recommendedName>
</protein>
<proteinExistence type="inferred from homology"/>
<feature type="domain" description="YCII-related" evidence="2">
    <location>
        <begin position="15"/>
        <end position="112"/>
    </location>
</feature>
<dbReference type="PANTHER" id="PTHR35174:SF3">
    <property type="entry name" value="BLL7171 PROTEIN"/>
    <property type="match status" value="1"/>
</dbReference>
<dbReference type="Proteomes" id="UP000680038">
    <property type="component" value="Unassembled WGS sequence"/>
</dbReference>
<evidence type="ECO:0000313" key="4">
    <source>
        <dbReference type="Proteomes" id="UP000680038"/>
    </source>
</evidence>
<reference evidence="3" key="1">
    <citation type="submission" date="2021-04" db="EMBL/GenBank/DDBJ databases">
        <authorList>
            <person name="Rodrigo-Torres L."/>
            <person name="Arahal R. D."/>
            <person name="Lucena T."/>
        </authorList>
    </citation>
    <scope>NUCLEOTIDE SEQUENCE</scope>
    <source>
        <strain evidence="3">CECT 9275</strain>
    </source>
</reference>
<dbReference type="SUPFAM" id="SSF54909">
    <property type="entry name" value="Dimeric alpha+beta barrel"/>
    <property type="match status" value="1"/>
</dbReference>
<evidence type="ECO:0000259" key="2">
    <source>
        <dbReference type="Pfam" id="PF03795"/>
    </source>
</evidence>
<gene>
    <name evidence="3" type="ORF">DYBT9275_01947</name>
</gene>
<dbReference type="InterPro" id="IPR005545">
    <property type="entry name" value="YCII"/>
</dbReference>
<dbReference type="InterPro" id="IPR011008">
    <property type="entry name" value="Dimeric_a/b-barrel"/>
</dbReference>
<dbReference type="AlphaFoldDB" id="A0A916J9X9"/>
<dbReference type="EMBL" id="CAJRAF010000002">
    <property type="protein sequence ID" value="CAG4998182.1"/>
    <property type="molecule type" value="Genomic_DNA"/>
</dbReference>
<comment type="caution">
    <text evidence="3">The sequence shown here is derived from an EMBL/GenBank/DDBJ whole genome shotgun (WGS) entry which is preliminary data.</text>
</comment>
<evidence type="ECO:0000313" key="3">
    <source>
        <dbReference type="EMBL" id="CAG4998182.1"/>
    </source>
</evidence>
<dbReference type="RefSeq" id="WP_215238631.1">
    <property type="nucleotide sequence ID" value="NZ_CAJRAF010000002.1"/>
</dbReference>
<dbReference type="Pfam" id="PF03795">
    <property type="entry name" value="YCII"/>
    <property type="match status" value="1"/>
</dbReference>
<evidence type="ECO:0000256" key="1">
    <source>
        <dbReference type="ARBA" id="ARBA00007689"/>
    </source>
</evidence>
<organism evidence="3 4">
    <name type="scientific">Dyadobacter helix</name>
    <dbReference type="NCBI Taxonomy" id="2822344"/>
    <lineage>
        <taxon>Bacteria</taxon>
        <taxon>Pseudomonadati</taxon>
        <taxon>Bacteroidota</taxon>
        <taxon>Cytophagia</taxon>
        <taxon>Cytophagales</taxon>
        <taxon>Spirosomataceae</taxon>
        <taxon>Dyadobacter</taxon>
    </lineage>
</organism>
<keyword evidence="4" id="KW-1185">Reference proteome</keyword>
<dbReference type="Gene3D" id="3.30.70.1060">
    <property type="entry name" value="Dimeric alpha+beta barrel"/>
    <property type="match status" value="1"/>
</dbReference>
<comment type="similarity">
    <text evidence="1">Belongs to the YciI family.</text>
</comment>
<dbReference type="PANTHER" id="PTHR35174">
    <property type="entry name" value="BLL7171 PROTEIN-RELATED"/>
    <property type="match status" value="1"/>
</dbReference>
<name>A0A916J9X9_9BACT</name>
<accession>A0A916J9X9</accession>